<dbReference type="GO" id="GO:0009083">
    <property type="term" value="P:branched-chain amino acid catabolic process"/>
    <property type="evidence" value="ECO:0007669"/>
    <property type="project" value="TreeGrafter"/>
</dbReference>
<sequence length="384" mass="41127">MTVLDHRNQPAEADTVPGWRPGATAPRTDPAPLLPDAEPHRVLGTPAADAADPELLRELYRRLVAGRRYNQQATTLTKQGRLAVYPASTGQEGCQVAAALALRPQDWLFPSYRDTLAVVARGVDPLQALTLLRGDAHTGYDPRATCTAPLCTPLATQVPHAVGLAHAARLAGDDTVALALLGDGGTSEGDFHEGLNFAAVLHAPVVFLVQNNGYAISVPLTRQSAAPTLAHKAVGYGMPGRLVDGNDALAVHQVLTEAVERARSGGGPTLVEALTYRIEAHTNADDATRYRQAEEVEAWQQHDPVRLLEDALRGRGLLDEQLVAGAAEQAEQLAARMRAEFHADPELDPMSLFAHVYAEPTQQLREQADRLAAELAAEAEVQGR</sequence>
<dbReference type="RefSeq" id="WP_425269858.1">
    <property type="nucleotide sequence ID" value="NZ_RKQG01000001.1"/>
</dbReference>
<dbReference type="EMBL" id="RKQG01000001">
    <property type="protein sequence ID" value="RPE33531.1"/>
    <property type="molecule type" value="Genomic_DNA"/>
</dbReference>
<comment type="cofactor">
    <cofactor evidence="1">
        <name>thiamine diphosphate</name>
        <dbReference type="ChEBI" id="CHEBI:58937"/>
    </cofactor>
</comment>
<evidence type="ECO:0000256" key="3">
    <source>
        <dbReference type="ARBA" id="ARBA00023052"/>
    </source>
</evidence>
<evidence type="ECO:0000256" key="2">
    <source>
        <dbReference type="ARBA" id="ARBA00023002"/>
    </source>
</evidence>
<dbReference type="GO" id="GO:0000287">
    <property type="term" value="F:magnesium ion binding"/>
    <property type="evidence" value="ECO:0007669"/>
    <property type="project" value="UniProtKB-ARBA"/>
</dbReference>
<dbReference type="InterPro" id="IPR017596">
    <property type="entry name" value="PdhA/BkdA"/>
</dbReference>
<dbReference type="InterPro" id="IPR001017">
    <property type="entry name" value="DH_E1"/>
</dbReference>
<evidence type="ECO:0000259" key="5">
    <source>
        <dbReference type="Pfam" id="PF00676"/>
    </source>
</evidence>
<dbReference type="Pfam" id="PF00676">
    <property type="entry name" value="E1_dh"/>
    <property type="match status" value="1"/>
</dbReference>
<keyword evidence="7" id="KW-1185">Reference proteome</keyword>
<feature type="region of interest" description="Disordered" evidence="4">
    <location>
        <begin position="1"/>
        <end position="35"/>
    </location>
</feature>
<organism evidence="6 7">
    <name type="scientific">Kitasatospora cineracea</name>
    <dbReference type="NCBI Taxonomy" id="88074"/>
    <lineage>
        <taxon>Bacteria</taxon>
        <taxon>Bacillati</taxon>
        <taxon>Actinomycetota</taxon>
        <taxon>Actinomycetes</taxon>
        <taxon>Kitasatosporales</taxon>
        <taxon>Streptomycetaceae</taxon>
        <taxon>Kitasatospora</taxon>
    </lineage>
</organism>
<keyword evidence="2" id="KW-0560">Oxidoreductase</keyword>
<dbReference type="Proteomes" id="UP000266906">
    <property type="component" value="Unassembled WGS sequence"/>
</dbReference>
<dbReference type="PANTHER" id="PTHR43380">
    <property type="entry name" value="2-OXOISOVALERATE DEHYDROGENASE SUBUNIT ALPHA, MITOCHONDRIAL"/>
    <property type="match status" value="1"/>
</dbReference>
<reference evidence="6 7" key="1">
    <citation type="submission" date="2018-11" db="EMBL/GenBank/DDBJ databases">
        <title>Sequencing the genomes of 1000 actinobacteria strains.</title>
        <authorList>
            <person name="Klenk H.-P."/>
        </authorList>
    </citation>
    <scope>NUCLEOTIDE SEQUENCE [LARGE SCALE GENOMIC DNA]</scope>
    <source>
        <strain evidence="6 7">DSM 44781</strain>
    </source>
</reference>
<dbReference type="InterPro" id="IPR029061">
    <property type="entry name" value="THDP-binding"/>
</dbReference>
<dbReference type="AlphaFoldDB" id="A0A3N4RRK9"/>
<evidence type="ECO:0000313" key="6">
    <source>
        <dbReference type="EMBL" id="RPE33531.1"/>
    </source>
</evidence>
<dbReference type="Gene3D" id="3.40.50.970">
    <property type="match status" value="1"/>
</dbReference>
<protein>
    <submittedName>
        <fullName evidence="6">Pyruvate dehydrogenase E1 component alpha subunit</fullName>
    </submittedName>
</protein>
<proteinExistence type="predicted"/>
<dbReference type="GO" id="GO:0016624">
    <property type="term" value="F:oxidoreductase activity, acting on the aldehyde or oxo group of donors, disulfide as acceptor"/>
    <property type="evidence" value="ECO:0007669"/>
    <property type="project" value="InterPro"/>
</dbReference>
<evidence type="ECO:0000256" key="4">
    <source>
        <dbReference type="SAM" id="MobiDB-lite"/>
    </source>
</evidence>
<dbReference type="InterPro" id="IPR050771">
    <property type="entry name" value="Alpha-ketoacid_DH_E1_comp"/>
</dbReference>
<name>A0A3N4RRK9_9ACTN</name>
<accession>A0A3N4RRK9</accession>
<comment type="caution">
    <text evidence="6">The sequence shown here is derived from an EMBL/GenBank/DDBJ whole genome shotgun (WGS) entry which is preliminary data.</text>
</comment>
<dbReference type="NCBIfam" id="TIGR03181">
    <property type="entry name" value="PDH_E1_alph_x"/>
    <property type="match status" value="1"/>
</dbReference>
<evidence type="ECO:0000256" key="1">
    <source>
        <dbReference type="ARBA" id="ARBA00001964"/>
    </source>
</evidence>
<dbReference type="SUPFAM" id="SSF52518">
    <property type="entry name" value="Thiamin diphosphate-binding fold (THDP-binding)"/>
    <property type="match status" value="1"/>
</dbReference>
<gene>
    <name evidence="6" type="ORF">EDD38_1821</name>
</gene>
<keyword evidence="6" id="KW-0670">Pyruvate</keyword>
<keyword evidence="3" id="KW-0786">Thiamine pyrophosphate</keyword>
<feature type="domain" description="Dehydrogenase E1 component" evidence="5">
    <location>
        <begin position="65"/>
        <end position="331"/>
    </location>
</feature>
<evidence type="ECO:0000313" key="7">
    <source>
        <dbReference type="Proteomes" id="UP000266906"/>
    </source>
</evidence>
<dbReference type="PANTHER" id="PTHR43380:SF1">
    <property type="entry name" value="2-OXOISOVALERATE DEHYDROGENASE SUBUNIT ALPHA, MITOCHONDRIAL"/>
    <property type="match status" value="1"/>
</dbReference>
<dbReference type="CDD" id="cd02000">
    <property type="entry name" value="TPP_E1_PDC_ADC_BCADC"/>
    <property type="match status" value="1"/>
</dbReference>